<feature type="transmembrane region" description="Helical" evidence="1">
    <location>
        <begin position="69"/>
        <end position="89"/>
    </location>
</feature>
<feature type="transmembrane region" description="Helical" evidence="1">
    <location>
        <begin position="228"/>
        <end position="246"/>
    </location>
</feature>
<gene>
    <name evidence="2" type="ORF">GFSPODELE1_LOCUS11099</name>
</gene>
<dbReference type="EMBL" id="OZ037952">
    <property type="protein sequence ID" value="CAL1717204.1"/>
    <property type="molecule type" value="Genomic_DNA"/>
</dbReference>
<reference evidence="3" key="1">
    <citation type="submission" date="2024-04" db="EMBL/GenBank/DDBJ databases">
        <authorList>
            <person name="Shaw F."/>
            <person name="Minotto A."/>
        </authorList>
    </citation>
    <scope>NUCLEOTIDE SEQUENCE [LARGE SCALE GENOMIC DNA]</scope>
</reference>
<feature type="transmembrane region" description="Helical" evidence="1">
    <location>
        <begin position="31"/>
        <end position="49"/>
    </location>
</feature>
<proteinExistence type="predicted"/>
<keyword evidence="1" id="KW-0472">Membrane</keyword>
<evidence type="ECO:0000256" key="1">
    <source>
        <dbReference type="SAM" id="Phobius"/>
    </source>
</evidence>
<dbReference type="Proteomes" id="UP001497453">
    <property type="component" value="Chromosome 9"/>
</dbReference>
<evidence type="ECO:0000313" key="2">
    <source>
        <dbReference type="EMBL" id="CAL1717204.1"/>
    </source>
</evidence>
<accession>A0ABP1EE87</accession>
<sequence length="318" mass="34583">MDQIQANSSASVSSAAVNTESPQRDAKAGTIASYVIVGFVGVWIWDALLSITSEICMLRKHRFPALPDVVYVIARVTTGGYLTAMLILAVTHFDCYVLTKIADWFGALALPCNSLLFLLRVRGVFYQSHKIFAMFCVLWLFTLGSLAGPFTIKAINDHSPHCLLDVQSLSAFAFVAVVVFDTVVFVAISVRVVTYIGWADSWQGQMKSFISGKGLGHISRALLQTGQLYYLASVGVTIFSVVILFVPSIPSVIRGTMTIPGIAIQNAMACRVFRLLRRGAIYEQPPSLPLSDTELHLSIQFAARSSLSDTGTLSMDAS</sequence>
<protein>
    <submittedName>
        <fullName evidence="2">Uncharacterized protein</fullName>
    </submittedName>
</protein>
<feature type="transmembrane region" description="Helical" evidence="1">
    <location>
        <begin position="101"/>
        <end position="119"/>
    </location>
</feature>
<feature type="transmembrane region" description="Helical" evidence="1">
    <location>
        <begin position="131"/>
        <end position="152"/>
    </location>
</feature>
<keyword evidence="1" id="KW-0812">Transmembrane</keyword>
<organism evidence="2 3">
    <name type="scientific">Somion occarium</name>
    <dbReference type="NCBI Taxonomy" id="3059160"/>
    <lineage>
        <taxon>Eukaryota</taxon>
        <taxon>Fungi</taxon>
        <taxon>Dikarya</taxon>
        <taxon>Basidiomycota</taxon>
        <taxon>Agaricomycotina</taxon>
        <taxon>Agaricomycetes</taxon>
        <taxon>Polyporales</taxon>
        <taxon>Cerrenaceae</taxon>
        <taxon>Somion</taxon>
    </lineage>
</organism>
<evidence type="ECO:0000313" key="3">
    <source>
        <dbReference type="Proteomes" id="UP001497453"/>
    </source>
</evidence>
<name>A0ABP1EE87_9APHY</name>
<feature type="transmembrane region" description="Helical" evidence="1">
    <location>
        <begin position="172"/>
        <end position="198"/>
    </location>
</feature>
<keyword evidence="3" id="KW-1185">Reference proteome</keyword>
<keyword evidence="1" id="KW-1133">Transmembrane helix</keyword>